<dbReference type="PANTHER" id="PTHR11638:SF18">
    <property type="entry name" value="HEAT SHOCK PROTEIN 104"/>
    <property type="match status" value="1"/>
</dbReference>
<name>A0A2Z6R6Y4_9GLOM</name>
<keyword evidence="3 7" id="KW-0547">Nucleotide-binding</keyword>
<sequence>MNNYKFTDKSEKTINAAFQIARDYSHVQVIPAHIACALFDDTDGEPLFKNIINKAGGDAHSAERAFKKLVVRAPSQEPPPDDISLSPQASKVIRAAHDIQERQKDSYISQDHLILALAEDAQCLQALIDAGVSKKILEKAISQVRGNRHVESKSADENYEALSKYAVDLIELAKAGKLDPVIGRDDEIRRVIRVLARRTKNNPVLIGDPGVGKTAIVEGLAQRILRKDVPQSLNAKLFSLDMGALIAGAKYRGEFEERLKAILKEVKESEGGIILFIDEIHLVLGAGKVEGAMDAANLLKPMLARGELRCIGATTLDEYRKYVEKDAAFERRFQQVLVGEPSVLDTISILRGLKERYEIHHGVKISDTALVAAAQLSARYITNRFLPDKAIDLVDEACANTRVQLDSRPEIIDQLERRHLQLEVESAALAKEKDESSRQRLEKAKEEMAEIEEKLRPLKAKYEYDKDRFDEIRRLKQKLDDLRAKADDAERRADIQTAADLRYGAIPDVKTRIQELQSLKNKDDENKAANSNSEEYNLLTDTVGPEQINEIVSRWTGIPVSRLSKSQAERLLTLSDSLHKRVVGQDEAVDAVANAVLRSRAGLARENQPLGSFLFLGPTGVGKTELSKALAQELFDDEKFIVRIDMSEYMESHSVARLIGAPPGYVGHDEGGQLTEAVRRRPYSVVLFDEVEKAHIQVLNILLQVLDDGRLTDGQGRHVDFSNAVIILTSNLGYRHLQGLSSDSINSTIKEKVMHDVKIHFRPEFLNRLDDIIIFTPLGVQHIRKIVDVQLERLNKRLEDRRIKLVLNNDAVKWFSENGYDPEYGARPLNRLIKHKILNPLSRLLIDGKVKNGDVIEVCTSSDHADIVLKGKNTGDGALKSNNIEDNEMLVDDMD</sequence>
<dbReference type="PRINTS" id="PR00300">
    <property type="entry name" value="CLPPROTEASEA"/>
</dbReference>
<dbReference type="InterPro" id="IPR041546">
    <property type="entry name" value="ClpA/ClpB_AAA_lid"/>
</dbReference>
<dbReference type="GO" id="GO:0070370">
    <property type="term" value="P:cellular heat acclimation"/>
    <property type="evidence" value="ECO:0007669"/>
    <property type="project" value="TreeGrafter"/>
</dbReference>
<dbReference type="Proteomes" id="UP000247702">
    <property type="component" value="Unassembled WGS sequence"/>
</dbReference>
<dbReference type="Pfam" id="PF07724">
    <property type="entry name" value="AAA_2"/>
    <property type="match status" value="1"/>
</dbReference>
<evidence type="ECO:0000313" key="10">
    <source>
        <dbReference type="EMBL" id="GBB98157.1"/>
    </source>
</evidence>
<dbReference type="InterPro" id="IPR028299">
    <property type="entry name" value="ClpA/B_CS2"/>
</dbReference>
<protein>
    <submittedName>
        <fullName evidence="11">Chaperone protein ClpB1</fullName>
    </submittedName>
</protein>
<keyword evidence="4 7" id="KW-0067">ATP-binding</keyword>
<proteinExistence type="inferred from homology"/>
<evidence type="ECO:0000256" key="1">
    <source>
        <dbReference type="ARBA" id="ARBA00008675"/>
    </source>
</evidence>
<evidence type="ECO:0000313" key="12">
    <source>
        <dbReference type="Proteomes" id="UP000247702"/>
    </source>
</evidence>
<dbReference type="Gene3D" id="1.10.8.60">
    <property type="match status" value="1"/>
</dbReference>
<dbReference type="Pfam" id="PF00004">
    <property type="entry name" value="AAA"/>
    <property type="match status" value="1"/>
</dbReference>
<dbReference type="EMBL" id="BEXD01002391">
    <property type="protein sequence ID" value="GBB98157.1"/>
    <property type="molecule type" value="Genomic_DNA"/>
</dbReference>
<dbReference type="PROSITE" id="PS00871">
    <property type="entry name" value="CLPAB_2"/>
    <property type="match status" value="1"/>
</dbReference>
<comment type="similarity">
    <text evidence="1 7">Belongs to the ClpA/ClpB family.</text>
</comment>
<evidence type="ECO:0000256" key="6">
    <source>
        <dbReference type="PROSITE-ProRule" id="PRU01251"/>
    </source>
</evidence>
<evidence type="ECO:0000256" key="4">
    <source>
        <dbReference type="ARBA" id="ARBA00022840"/>
    </source>
</evidence>
<dbReference type="FunFam" id="3.40.50.300:FF:000010">
    <property type="entry name" value="Chaperone clpB 1, putative"/>
    <property type="match status" value="1"/>
</dbReference>
<feature type="domain" description="Clp R" evidence="9">
    <location>
        <begin position="1"/>
        <end position="147"/>
    </location>
</feature>
<dbReference type="InterPro" id="IPR027417">
    <property type="entry name" value="P-loop_NTPase"/>
</dbReference>
<dbReference type="STRING" id="94130.A0A2Z6R6Y4"/>
<evidence type="ECO:0000256" key="5">
    <source>
        <dbReference type="ARBA" id="ARBA00023186"/>
    </source>
</evidence>
<evidence type="ECO:0000256" key="3">
    <source>
        <dbReference type="ARBA" id="ARBA00022741"/>
    </source>
</evidence>
<reference evidence="10 12" key="1">
    <citation type="submission" date="2017-11" db="EMBL/GenBank/DDBJ databases">
        <title>The genome of Rhizophagus clarus HR1 reveals common genetic basis of auxotrophy among arbuscular mycorrhizal fungi.</title>
        <authorList>
            <person name="Kobayashi Y."/>
        </authorList>
    </citation>
    <scope>NUCLEOTIDE SEQUENCE [LARGE SCALE GENOMIC DNA]</scope>
    <source>
        <strain evidence="10 12">HR1</strain>
    </source>
</reference>
<keyword evidence="5 7" id="KW-0143">Chaperone</keyword>
<keyword evidence="8" id="KW-0175">Coiled coil</keyword>
<dbReference type="SUPFAM" id="SSF52540">
    <property type="entry name" value="P-loop containing nucleoside triphosphate hydrolases"/>
    <property type="match status" value="2"/>
</dbReference>
<dbReference type="FunFam" id="3.40.50.300:FF:000120">
    <property type="entry name" value="ATP-dependent chaperone ClpB"/>
    <property type="match status" value="1"/>
</dbReference>
<dbReference type="PROSITE" id="PS00870">
    <property type="entry name" value="CLPAB_1"/>
    <property type="match status" value="1"/>
</dbReference>
<dbReference type="CDD" id="cd19499">
    <property type="entry name" value="RecA-like_ClpB_Hsp104-like"/>
    <property type="match status" value="1"/>
</dbReference>
<dbReference type="Gene3D" id="3.40.50.300">
    <property type="entry name" value="P-loop containing nucleotide triphosphate hydrolases"/>
    <property type="match status" value="3"/>
</dbReference>
<dbReference type="Pfam" id="PF02861">
    <property type="entry name" value="Clp_N"/>
    <property type="match status" value="1"/>
</dbReference>
<dbReference type="OrthoDB" id="47330at2759"/>
<dbReference type="Pfam" id="PF10431">
    <property type="entry name" value="ClpB_D2-small"/>
    <property type="match status" value="1"/>
</dbReference>
<dbReference type="InterPro" id="IPR003593">
    <property type="entry name" value="AAA+_ATPase"/>
</dbReference>
<organism evidence="10 12">
    <name type="scientific">Rhizophagus clarus</name>
    <dbReference type="NCBI Taxonomy" id="94130"/>
    <lineage>
        <taxon>Eukaryota</taxon>
        <taxon>Fungi</taxon>
        <taxon>Fungi incertae sedis</taxon>
        <taxon>Mucoromycota</taxon>
        <taxon>Glomeromycotina</taxon>
        <taxon>Glomeromycetes</taxon>
        <taxon>Glomerales</taxon>
        <taxon>Glomeraceae</taxon>
        <taxon>Rhizophagus</taxon>
    </lineage>
</organism>
<dbReference type="Pfam" id="PF17871">
    <property type="entry name" value="AAA_lid_9"/>
    <property type="match status" value="1"/>
</dbReference>
<evidence type="ECO:0000259" key="9">
    <source>
        <dbReference type="PROSITE" id="PS51903"/>
    </source>
</evidence>
<dbReference type="GO" id="GO:0016887">
    <property type="term" value="F:ATP hydrolysis activity"/>
    <property type="evidence" value="ECO:0007669"/>
    <property type="project" value="InterPro"/>
</dbReference>
<dbReference type="InterPro" id="IPR003959">
    <property type="entry name" value="ATPase_AAA_core"/>
</dbReference>
<dbReference type="Proteomes" id="UP000615446">
    <property type="component" value="Unassembled WGS sequence"/>
</dbReference>
<dbReference type="PANTHER" id="PTHR11638">
    <property type="entry name" value="ATP-DEPENDENT CLP PROTEASE"/>
    <property type="match status" value="1"/>
</dbReference>
<accession>A0A2Z6R6Y4</accession>
<dbReference type="AlphaFoldDB" id="A0A2Z6R6Y4"/>
<dbReference type="EMBL" id="BLAL01000285">
    <property type="protein sequence ID" value="GET00033.1"/>
    <property type="molecule type" value="Genomic_DNA"/>
</dbReference>
<dbReference type="FunFam" id="3.40.50.300:FF:000025">
    <property type="entry name" value="ATP-dependent Clp protease subunit"/>
    <property type="match status" value="1"/>
</dbReference>
<dbReference type="InterPro" id="IPR019489">
    <property type="entry name" value="Clp_ATPase_C"/>
</dbReference>
<dbReference type="SUPFAM" id="SSF81923">
    <property type="entry name" value="Double Clp-N motif"/>
    <property type="match status" value="1"/>
</dbReference>
<dbReference type="InterPro" id="IPR001270">
    <property type="entry name" value="ClpA/B"/>
</dbReference>
<dbReference type="InterPro" id="IPR004176">
    <property type="entry name" value="Clp_R_N"/>
</dbReference>
<dbReference type="InterPro" id="IPR050130">
    <property type="entry name" value="ClpA_ClpB"/>
</dbReference>
<feature type="coiled-coil region" evidence="8">
    <location>
        <begin position="412"/>
        <end position="499"/>
    </location>
</feature>
<dbReference type="GO" id="GO:0042026">
    <property type="term" value="P:protein refolding"/>
    <property type="evidence" value="ECO:0007669"/>
    <property type="project" value="InterPro"/>
</dbReference>
<dbReference type="InterPro" id="IPR018368">
    <property type="entry name" value="ClpA/B_CS1"/>
</dbReference>
<dbReference type="GO" id="GO:0051087">
    <property type="term" value="F:protein-folding chaperone binding"/>
    <property type="evidence" value="ECO:0007669"/>
    <property type="project" value="TreeGrafter"/>
</dbReference>
<keyword evidence="12" id="KW-1185">Reference proteome</keyword>
<evidence type="ECO:0000256" key="2">
    <source>
        <dbReference type="ARBA" id="ARBA00022737"/>
    </source>
</evidence>
<dbReference type="CDD" id="cd00009">
    <property type="entry name" value="AAA"/>
    <property type="match status" value="1"/>
</dbReference>
<gene>
    <name evidence="11" type="ORF">RCL2_002650800</name>
    <name evidence="10" type="ORF">RclHR1_03150020</name>
</gene>
<dbReference type="GO" id="GO:0043335">
    <property type="term" value="P:protein unfolding"/>
    <property type="evidence" value="ECO:0007669"/>
    <property type="project" value="TreeGrafter"/>
</dbReference>
<dbReference type="NCBIfam" id="TIGR03346">
    <property type="entry name" value="chaperone_ClpB"/>
    <property type="match status" value="1"/>
</dbReference>
<dbReference type="InterPro" id="IPR017730">
    <property type="entry name" value="Chaperonin_ClpB"/>
</dbReference>
<comment type="caution">
    <text evidence="10">The sequence shown here is derived from an EMBL/GenBank/DDBJ whole genome shotgun (WGS) entry which is preliminary data.</text>
</comment>
<evidence type="ECO:0000256" key="7">
    <source>
        <dbReference type="RuleBase" id="RU004432"/>
    </source>
</evidence>
<evidence type="ECO:0000256" key="8">
    <source>
        <dbReference type="SAM" id="Coils"/>
    </source>
</evidence>
<dbReference type="GO" id="GO:0005829">
    <property type="term" value="C:cytosol"/>
    <property type="evidence" value="ECO:0007669"/>
    <property type="project" value="TreeGrafter"/>
</dbReference>
<dbReference type="SMART" id="SM00382">
    <property type="entry name" value="AAA"/>
    <property type="match status" value="2"/>
</dbReference>
<dbReference type="Gene3D" id="1.10.1780.10">
    <property type="entry name" value="Clp, N-terminal domain"/>
    <property type="match status" value="1"/>
</dbReference>
<reference evidence="11" key="2">
    <citation type="submission" date="2019-10" db="EMBL/GenBank/DDBJ databases">
        <title>Conservation and host-specific expression of non-tandemly repeated heterogenous ribosome RNA gene in arbuscular mycorrhizal fungi.</title>
        <authorList>
            <person name="Maeda T."/>
            <person name="Kobayashi Y."/>
            <person name="Nakagawa T."/>
            <person name="Ezawa T."/>
            <person name="Yamaguchi K."/>
            <person name="Bino T."/>
            <person name="Nishimoto Y."/>
            <person name="Shigenobu S."/>
            <person name="Kawaguchi M."/>
        </authorList>
    </citation>
    <scope>NUCLEOTIDE SEQUENCE</scope>
    <source>
        <strain evidence="11">HR1</strain>
    </source>
</reference>
<dbReference type="InterPro" id="IPR036628">
    <property type="entry name" value="Clp_N_dom_sf"/>
</dbReference>
<evidence type="ECO:0000313" key="11">
    <source>
        <dbReference type="EMBL" id="GET00033.1"/>
    </source>
</evidence>
<dbReference type="SMART" id="SM01086">
    <property type="entry name" value="ClpB_D2-small"/>
    <property type="match status" value="1"/>
</dbReference>
<dbReference type="PROSITE" id="PS51903">
    <property type="entry name" value="CLP_R"/>
    <property type="match status" value="1"/>
</dbReference>
<dbReference type="GO" id="GO:0051082">
    <property type="term" value="F:unfolded protein binding"/>
    <property type="evidence" value="ECO:0007669"/>
    <property type="project" value="TreeGrafter"/>
</dbReference>
<dbReference type="GO" id="GO:0005524">
    <property type="term" value="F:ATP binding"/>
    <property type="evidence" value="ECO:0007669"/>
    <property type="project" value="UniProtKB-KW"/>
</dbReference>
<keyword evidence="2 6" id="KW-0677">Repeat</keyword>